<feature type="region of interest" description="Disordered" evidence="1">
    <location>
        <begin position="110"/>
        <end position="136"/>
    </location>
</feature>
<organism evidence="2 4">
    <name type="scientific">Neospora caninum (strain Liverpool)</name>
    <dbReference type="NCBI Taxonomy" id="572307"/>
    <lineage>
        <taxon>Eukaryota</taxon>
        <taxon>Sar</taxon>
        <taxon>Alveolata</taxon>
        <taxon>Apicomplexa</taxon>
        <taxon>Conoidasida</taxon>
        <taxon>Coccidia</taxon>
        <taxon>Eucoccidiorida</taxon>
        <taxon>Eimeriorina</taxon>
        <taxon>Sarcocystidae</taxon>
        <taxon>Neospora</taxon>
    </lineage>
</organism>
<evidence type="ECO:0000313" key="4">
    <source>
        <dbReference type="Proteomes" id="UP000007494"/>
    </source>
</evidence>
<evidence type="ECO:0000313" key="2">
    <source>
        <dbReference type="EMBL" id="CBZ52084.1"/>
    </source>
</evidence>
<gene>
    <name evidence="3" type="ORF">BN1204_018740</name>
    <name evidence="2" type="ORF">NCLIV_018740</name>
</gene>
<feature type="compositionally biased region" description="Basic and acidic residues" evidence="1">
    <location>
        <begin position="434"/>
        <end position="455"/>
    </location>
</feature>
<feature type="region of interest" description="Disordered" evidence="1">
    <location>
        <begin position="343"/>
        <end position="384"/>
    </location>
</feature>
<feature type="compositionally biased region" description="Low complexity" evidence="1">
    <location>
        <begin position="112"/>
        <end position="131"/>
    </location>
</feature>
<dbReference type="EMBL" id="FR823387">
    <property type="protein sequence ID" value="CBZ52084.1"/>
    <property type="molecule type" value="Genomic_DNA"/>
</dbReference>
<dbReference type="eggNOG" id="ENOG502QYPZ">
    <property type="taxonomic scope" value="Eukaryota"/>
</dbReference>
<dbReference type="RefSeq" id="XP_003882116.1">
    <property type="nucleotide sequence ID" value="XM_003882067.1"/>
</dbReference>
<feature type="region of interest" description="Disordered" evidence="1">
    <location>
        <begin position="427"/>
        <end position="458"/>
    </location>
</feature>
<feature type="region of interest" description="Disordered" evidence="1">
    <location>
        <begin position="576"/>
        <end position="613"/>
    </location>
</feature>
<reference evidence="4" key="3">
    <citation type="journal article" date="2012" name="PLoS Pathog.">
        <title>Comparative genomics of the apicomplexan parasites Toxoplasma gondii and Neospora caninum: Coccidia differing in host range and transmission strategy.</title>
        <authorList>
            <person name="Reid A.J."/>
            <person name="Vermont S.J."/>
            <person name="Cotton J.A."/>
            <person name="Harris D."/>
            <person name="Hill-Cawthorne G.A."/>
            <person name="Konen-Waisman S."/>
            <person name="Latham S.M."/>
            <person name="Mourier T."/>
            <person name="Norton R."/>
            <person name="Quail M.A."/>
            <person name="Sanders M."/>
            <person name="Shanmugam D."/>
            <person name="Sohal A."/>
            <person name="Wasmuth J.D."/>
            <person name="Brunk B."/>
            <person name="Grigg M.E."/>
            <person name="Howard J.C."/>
            <person name="Parkinson J."/>
            <person name="Roos D.S."/>
            <person name="Trees A.J."/>
            <person name="Berriman M."/>
            <person name="Pain A."/>
            <person name="Wastling J.M."/>
        </authorList>
    </citation>
    <scope>NUCLEOTIDE SEQUENCE [LARGE SCALE GENOMIC DNA]</scope>
    <source>
        <strain evidence="4">Liverpool</strain>
    </source>
</reference>
<keyword evidence="4" id="KW-1185">Reference proteome</keyword>
<dbReference type="GeneID" id="13444950"/>
<dbReference type="GO" id="GO:0006139">
    <property type="term" value="P:nucleobase-containing compound metabolic process"/>
    <property type="evidence" value="ECO:0007669"/>
    <property type="project" value="InterPro"/>
</dbReference>
<evidence type="ECO:0000256" key="1">
    <source>
        <dbReference type="SAM" id="MobiDB-lite"/>
    </source>
</evidence>
<dbReference type="OMA" id="FLERAPH"/>
<reference evidence="3" key="4">
    <citation type="journal article" date="2015" name="PLoS ONE">
        <title>Comprehensive Evaluation of Toxoplasma gondii VEG and Neospora caninum LIV Genomes with Tachyzoite Stage Transcriptome and Proteome Defines Novel Transcript Features.</title>
        <authorList>
            <person name="Ramaprasad A."/>
            <person name="Mourier T."/>
            <person name="Naeem R."/>
            <person name="Malas T.B."/>
            <person name="Moussa E."/>
            <person name="Panigrahi A."/>
            <person name="Vermont S.J."/>
            <person name="Otto T.D."/>
            <person name="Wastling J."/>
            <person name="Pain A."/>
        </authorList>
    </citation>
    <scope>NUCLEOTIDE SEQUENCE</scope>
    <source>
        <strain evidence="3">Liverpool</strain>
    </source>
</reference>
<dbReference type="OrthoDB" id="10514861at2759"/>
<proteinExistence type="predicted"/>
<dbReference type="EMBL" id="LN714480">
    <property type="protein sequence ID" value="CEL66046.1"/>
    <property type="molecule type" value="Genomic_DNA"/>
</dbReference>
<dbReference type="AlphaFoldDB" id="F0VEE0"/>
<accession>F0VEE0</accession>
<reference evidence="2" key="2">
    <citation type="submission" date="2011-03" db="EMBL/GenBank/DDBJ databases">
        <title>Comparative genomics and transcriptomics of Neospora caninum and Toxoplasma gondii.</title>
        <authorList>
            <person name="Reid A.J."/>
            <person name="Sohal A."/>
            <person name="Harris D."/>
            <person name="Quail M."/>
            <person name="Sanders M."/>
            <person name="Berriman M."/>
            <person name="Wastling J.M."/>
            <person name="Pain A."/>
        </authorList>
    </citation>
    <scope>NUCLEOTIDE SEQUENCE</scope>
    <source>
        <strain evidence="2">Liverpool</strain>
    </source>
</reference>
<feature type="region of interest" description="Disordered" evidence="1">
    <location>
        <begin position="165"/>
        <end position="193"/>
    </location>
</feature>
<dbReference type="InParanoid" id="F0VEE0"/>
<evidence type="ECO:0000313" key="3">
    <source>
        <dbReference type="EMBL" id="CEL66046.1"/>
    </source>
</evidence>
<dbReference type="VEuPathDB" id="ToxoDB:NCLIV_018740"/>
<reference evidence="2" key="1">
    <citation type="submission" date="2011-02" db="EMBL/GenBank/DDBJ databases">
        <authorList>
            <person name="Aslett M."/>
        </authorList>
    </citation>
    <scope>NUCLEOTIDE SEQUENCE</scope>
    <source>
        <strain evidence="2">Liverpool</strain>
    </source>
</reference>
<protein>
    <submittedName>
        <fullName evidence="2">Uncharacterized protein</fullName>
    </submittedName>
</protein>
<feature type="compositionally biased region" description="Basic and acidic residues" evidence="1">
    <location>
        <begin position="354"/>
        <end position="379"/>
    </location>
</feature>
<sequence>MVSAPAFSALLRLLGSPPDPSRQPRLPLLLTLSFTVAFLLFPPASRVLTSHAVSTQTTFHTSQTSTHPHLACPCFGAFPLSPFCPVSGCLASGFARLPCVHAPRRASFSPARVSSPRFSSLRSPSVRSSLSPAGCRGPPVASPSPIRFCLLPSCFAPPLSLLKSFPSRSGSTQPERRRNATNHTPTRRFLRSTSSRLSAPFHPGLCPFSTAALGVSPLHSSSDSSPSSFSVSFLASSSRASSPLSQCYSSPAPPSASAPSPLSCLRSVLDAGTVALQSPLSDAQLTAFSSLLAVDYGTHKMGMALLSLTDPLLASAHFPASSSPFCPGSVADELGENCSLRRDARRSGACPEGGKTEGSEGTGDEHGEREGESEHDAMRQHPHWVFVEAERDAARREMARKKKREKEEKWNEMKRAGPIGFLLRGLEDDEESREESAAPGEEHGGRSKTERDPSGIRDCAPVEANAKDEVASSQQLLPCLSPRSSSEALPFPSVSTSLYATSLLRLFAHEGSVDAAVARICAATASYGVRAVLVGHPRNPLLYPRLSALTLRSLLCRDFAVLLSRALLQQQSFLPPSAAPKASSQGPKATQRGRAEPSRRAKKGNQTDASPALPPAVFLYDESLTTAEARRAQKERSSRGDFLDSQSAAVLGRRFLDERGGGGALVLPTARTFFSPSFFSARRSLSDFQEFYRSHPAIVELAKNVPWELLL</sequence>
<dbReference type="Gene3D" id="3.30.420.140">
    <property type="entry name" value="YqgF/RNase H-like domain"/>
    <property type="match status" value="1"/>
</dbReference>
<dbReference type="InterPro" id="IPR037027">
    <property type="entry name" value="YqgF/RNaseH-like_dom_sf"/>
</dbReference>
<dbReference type="Proteomes" id="UP000007494">
    <property type="component" value="Chromosome VI"/>
</dbReference>
<name>F0VEE0_NEOCL</name>